<sequence length="72" mass="8451">MDRKRINELPEEHKDVLEGVVCLPGKHHIKAKPIIIPCHNRKLSLSIREDLKFKTLIRNQIIIKVVYHQHLG</sequence>
<gene>
    <name evidence="1" type="ORF">EB796_008931</name>
</gene>
<proteinExistence type="predicted"/>
<dbReference type="AlphaFoldDB" id="A0A7J7K291"/>
<evidence type="ECO:0000313" key="1">
    <source>
        <dbReference type="EMBL" id="KAF6032762.1"/>
    </source>
</evidence>
<organism evidence="1 2">
    <name type="scientific">Bugula neritina</name>
    <name type="common">Brown bryozoan</name>
    <name type="synonym">Sertularia neritina</name>
    <dbReference type="NCBI Taxonomy" id="10212"/>
    <lineage>
        <taxon>Eukaryota</taxon>
        <taxon>Metazoa</taxon>
        <taxon>Spiralia</taxon>
        <taxon>Lophotrochozoa</taxon>
        <taxon>Bryozoa</taxon>
        <taxon>Gymnolaemata</taxon>
        <taxon>Cheilostomatida</taxon>
        <taxon>Flustrina</taxon>
        <taxon>Buguloidea</taxon>
        <taxon>Bugulidae</taxon>
        <taxon>Bugula</taxon>
    </lineage>
</organism>
<protein>
    <submittedName>
        <fullName evidence="1">Uncharacterized protein</fullName>
    </submittedName>
</protein>
<dbReference type="Proteomes" id="UP000593567">
    <property type="component" value="Unassembled WGS sequence"/>
</dbReference>
<keyword evidence="2" id="KW-1185">Reference proteome</keyword>
<dbReference type="EMBL" id="VXIV02001481">
    <property type="protein sequence ID" value="KAF6032762.1"/>
    <property type="molecule type" value="Genomic_DNA"/>
</dbReference>
<comment type="caution">
    <text evidence="1">The sequence shown here is derived from an EMBL/GenBank/DDBJ whole genome shotgun (WGS) entry which is preliminary data.</text>
</comment>
<accession>A0A7J7K291</accession>
<reference evidence="1" key="1">
    <citation type="submission" date="2020-06" db="EMBL/GenBank/DDBJ databases">
        <title>Draft genome of Bugula neritina, a colonial animal packing powerful symbionts and potential medicines.</title>
        <authorList>
            <person name="Rayko M."/>
        </authorList>
    </citation>
    <scope>NUCLEOTIDE SEQUENCE [LARGE SCALE GENOMIC DNA]</scope>
    <source>
        <strain evidence="1">Kwan_BN1</strain>
    </source>
</reference>
<evidence type="ECO:0000313" key="2">
    <source>
        <dbReference type="Proteomes" id="UP000593567"/>
    </source>
</evidence>
<name>A0A7J7K291_BUGNE</name>